<dbReference type="EMBL" id="CAJOBR010006123">
    <property type="protein sequence ID" value="CAF4837202.1"/>
    <property type="molecule type" value="Genomic_DNA"/>
</dbReference>
<reference evidence="9" key="1">
    <citation type="submission" date="2021-02" db="EMBL/GenBank/DDBJ databases">
        <authorList>
            <person name="Nowell W R."/>
        </authorList>
    </citation>
    <scope>NUCLEOTIDE SEQUENCE</scope>
</reference>
<dbReference type="Proteomes" id="UP000663838">
    <property type="component" value="Unassembled WGS sequence"/>
</dbReference>
<dbReference type="EMBL" id="CAJOBO010002263">
    <property type="protein sequence ID" value="CAF4441133.1"/>
    <property type="molecule type" value="Genomic_DNA"/>
</dbReference>
<evidence type="ECO:0000313" key="10">
    <source>
        <dbReference type="EMBL" id="CAF4837202.1"/>
    </source>
</evidence>
<evidence type="ECO:0000313" key="3">
    <source>
        <dbReference type="EMBL" id="CAF3348729.1"/>
    </source>
</evidence>
<name>A0A821HVG0_9BILA</name>
<evidence type="ECO:0000313" key="1">
    <source>
        <dbReference type="EMBL" id="CAF3218612.1"/>
    </source>
</evidence>
<dbReference type="AlphaFoldDB" id="A0A821HVG0"/>
<evidence type="ECO:0000313" key="8">
    <source>
        <dbReference type="EMBL" id="CAF4457686.1"/>
    </source>
</evidence>
<dbReference type="EMBL" id="CAJNYV010000143">
    <property type="protein sequence ID" value="CAF3348729.1"/>
    <property type="molecule type" value="Genomic_DNA"/>
</dbReference>
<dbReference type="Proteomes" id="UP000663865">
    <property type="component" value="Unassembled WGS sequence"/>
</dbReference>
<evidence type="ECO:0000313" key="9">
    <source>
        <dbReference type="EMBL" id="CAF4691692.1"/>
    </source>
</evidence>
<dbReference type="EMBL" id="CAJNYT010004840">
    <property type="protein sequence ID" value="CAF3696098.1"/>
    <property type="molecule type" value="Genomic_DNA"/>
</dbReference>
<dbReference type="EMBL" id="CAJOBP010001572">
    <property type="protein sequence ID" value="CAF4294853.1"/>
    <property type="molecule type" value="Genomic_DNA"/>
</dbReference>
<protein>
    <submittedName>
        <fullName evidence="9">Uncharacterized protein</fullName>
    </submittedName>
</protein>
<dbReference type="EMBL" id="CAJNYU010001724">
    <property type="protein sequence ID" value="CAF3460083.1"/>
    <property type="molecule type" value="Genomic_DNA"/>
</dbReference>
<dbReference type="Proteomes" id="UP000663833">
    <property type="component" value="Unassembled WGS sequence"/>
</dbReference>
<accession>A0A821HVG0</accession>
<dbReference type="Proteomes" id="UP000663873">
    <property type="component" value="Unassembled WGS sequence"/>
</dbReference>
<dbReference type="EMBL" id="CAJNYD010001381">
    <property type="protein sequence ID" value="CAF3333447.1"/>
    <property type="molecule type" value="Genomic_DNA"/>
</dbReference>
<dbReference type="Proteomes" id="UP000663825">
    <property type="component" value="Unassembled WGS sequence"/>
</dbReference>
<dbReference type="Proteomes" id="UP000663869">
    <property type="component" value="Unassembled WGS sequence"/>
</dbReference>
<sequence length="124" mass="14098">MGGAKNLTETEQIKLNSSNLRYFVETSCSYSVSFQKMANSTYKSDFGDNLTVRFFKFDRKDVKMFAAVTNSYATTVTANTVTVQFVATILSNRNLYLIFQNEVAHSNKLETRNRMAITRLCFNG</sequence>
<dbReference type="EMBL" id="CAJOBQ010001120">
    <property type="protein sequence ID" value="CAF4457686.1"/>
    <property type="molecule type" value="Genomic_DNA"/>
</dbReference>
<evidence type="ECO:0000313" key="6">
    <source>
        <dbReference type="EMBL" id="CAF4294853.1"/>
    </source>
</evidence>
<dbReference type="Proteomes" id="UP000663872">
    <property type="component" value="Unassembled WGS sequence"/>
</dbReference>
<dbReference type="Proteomes" id="UP000663851">
    <property type="component" value="Unassembled WGS sequence"/>
</dbReference>
<dbReference type="EMBL" id="CAJOBS010001128">
    <property type="protein sequence ID" value="CAF4691692.1"/>
    <property type="molecule type" value="Genomic_DNA"/>
</dbReference>
<dbReference type="Proteomes" id="UP000663848">
    <property type="component" value="Unassembled WGS sequence"/>
</dbReference>
<evidence type="ECO:0000313" key="2">
    <source>
        <dbReference type="EMBL" id="CAF3333447.1"/>
    </source>
</evidence>
<evidence type="ECO:0000313" key="7">
    <source>
        <dbReference type="EMBL" id="CAF4441133.1"/>
    </source>
</evidence>
<evidence type="ECO:0000313" key="4">
    <source>
        <dbReference type="EMBL" id="CAF3460083.1"/>
    </source>
</evidence>
<evidence type="ECO:0000313" key="5">
    <source>
        <dbReference type="EMBL" id="CAF3696098.1"/>
    </source>
</evidence>
<organism evidence="9 11">
    <name type="scientific">Rotaria socialis</name>
    <dbReference type="NCBI Taxonomy" id="392032"/>
    <lineage>
        <taxon>Eukaryota</taxon>
        <taxon>Metazoa</taxon>
        <taxon>Spiralia</taxon>
        <taxon>Gnathifera</taxon>
        <taxon>Rotifera</taxon>
        <taxon>Eurotatoria</taxon>
        <taxon>Bdelloidea</taxon>
        <taxon>Philodinida</taxon>
        <taxon>Philodinidae</taxon>
        <taxon>Rotaria</taxon>
    </lineage>
</organism>
<evidence type="ECO:0000313" key="12">
    <source>
        <dbReference type="Proteomes" id="UP000663873"/>
    </source>
</evidence>
<proteinExistence type="predicted"/>
<gene>
    <name evidence="4" type="ORF">FME351_LOCUS14030</name>
    <name evidence="5" type="ORF">GRG538_LOCUS28015</name>
    <name evidence="7" type="ORF">HFQ381_LOCUS23130</name>
    <name evidence="3" type="ORF">KIK155_LOCUS3406</name>
    <name evidence="2" type="ORF">LUA448_LOCUS11395</name>
    <name evidence="10" type="ORF">QYT958_LOCUS26142</name>
    <name evidence="1" type="ORF">TIS948_LOCUS13509</name>
    <name evidence="9" type="ORF">TOA249_LOCUS16494</name>
    <name evidence="8" type="ORF">TSG867_LOCUS17524</name>
    <name evidence="6" type="ORF">UJA718_LOCUS12256</name>
</gene>
<evidence type="ECO:0000313" key="11">
    <source>
        <dbReference type="Proteomes" id="UP000663838"/>
    </source>
</evidence>
<comment type="caution">
    <text evidence="9">The sequence shown here is derived from an EMBL/GenBank/DDBJ whole genome shotgun (WGS) entry which is preliminary data.</text>
</comment>
<dbReference type="EMBL" id="CAJNXB010002120">
    <property type="protein sequence ID" value="CAF3218612.1"/>
    <property type="molecule type" value="Genomic_DNA"/>
</dbReference>
<dbReference type="Proteomes" id="UP000663862">
    <property type="component" value="Unassembled WGS sequence"/>
</dbReference>
<keyword evidence="12" id="KW-1185">Reference proteome</keyword>